<comment type="caution">
    <text evidence="2">The sequence shown here is derived from an EMBL/GenBank/DDBJ whole genome shotgun (WGS) entry which is preliminary data.</text>
</comment>
<evidence type="ECO:0000313" key="3">
    <source>
        <dbReference type="Proteomes" id="UP000600918"/>
    </source>
</evidence>
<name>A0A834MZ75_VESPE</name>
<evidence type="ECO:0000256" key="1">
    <source>
        <dbReference type="SAM" id="MobiDB-lite"/>
    </source>
</evidence>
<reference evidence="2" key="1">
    <citation type="journal article" date="2020" name="G3 (Bethesda)">
        <title>High-Quality Assemblies for Three Invasive Social Wasps from the &lt;i&gt;Vespula&lt;/i&gt; Genus.</title>
        <authorList>
            <person name="Harrop T.W.R."/>
            <person name="Guhlin J."/>
            <person name="McLaughlin G.M."/>
            <person name="Permina E."/>
            <person name="Stockwell P."/>
            <person name="Gilligan J."/>
            <person name="Le Lec M.F."/>
            <person name="Gruber M.A.M."/>
            <person name="Quinn O."/>
            <person name="Lovegrove M."/>
            <person name="Duncan E.J."/>
            <person name="Remnant E.J."/>
            <person name="Van Eeckhoven J."/>
            <person name="Graham B."/>
            <person name="Knapp R.A."/>
            <person name="Langford K.W."/>
            <person name="Kronenberg Z."/>
            <person name="Press M.O."/>
            <person name="Eacker S.M."/>
            <person name="Wilson-Rankin E.E."/>
            <person name="Purcell J."/>
            <person name="Lester P.J."/>
            <person name="Dearden P.K."/>
        </authorList>
    </citation>
    <scope>NUCLEOTIDE SEQUENCE</scope>
    <source>
        <strain evidence="2">Volc-1</strain>
    </source>
</reference>
<accession>A0A834MZ75</accession>
<dbReference type="Proteomes" id="UP000600918">
    <property type="component" value="Unassembled WGS sequence"/>
</dbReference>
<sequence length="115" mass="13226">MRDVYVDSVESVERENENENGEGEKEKEEEEEEEEVEENERGGKGDRKMRTTRRGRVKGRRFGTQNSNCNDAIFNTDEVTYGARETWHFPVDKGIGGKADWRGWKISDNAPALLS</sequence>
<gene>
    <name evidence="2" type="ORF">H0235_017689</name>
</gene>
<keyword evidence="3" id="KW-1185">Reference proteome</keyword>
<organism evidence="2 3">
    <name type="scientific">Vespula pensylvanica</name>
    <name type="common">Western yellow jacket</name>
    <name type="synonym">Wasp</name>
    <dbReference type="NCBI Taxonomy" id="30213"/>
    <lineage>
        <taxon>Eukaryota</taxon>
        <taxon>Metazoa</taxon>
        <taxon>Ecdysozoa</taxon>
        <taxon>Arthropoda</taxon>
        <taxon>Hexapoda</taxon>
        <taxon>Insecta</taxon>
        <taxon>Pterygota</taxon>
        <taxon>Neoptera</taxon>
        <taxon>Endopterygota</taxon>
        <taxon>Hymenoptera</taxon>
        <taxon>Apocrita</taxon>
        <taxon>Aculeata</taxon>
        <taxon>Vespoidea</taxon>
        <taxon>Vespidae</taxon>
        <taxon>Vespinae</taxon>
        <taxon>Vespula</taxon>
    </lineage>
</organism>
<feature type="compositionally biased region" description="Basic and acidic residues" evidence="1">
    <location>
        <begin position="39"/>
        <end position="49"/>
    </location>
</feature>
<dbReference type="AlphaFoldDB" id="A0A834MZ75"/>
<feature type="compositionally biased region" description="Acidic residues" evidence="1">
    <location>
        <begin position="27"/>
        <end position="38"/>
    </location>
</feature>
<evidence type="ECO:0000313" key="2">
    <source>
        <dbReference type="EMBL" id="KAF7390527.1"/>
    </source>
</evidence>
<proteinExistence type="predicted"/>
<feature type="region of interest" description="Disordered" evidence="1">
    <location>
        <begin position="1"/>
        <end position="71"/>
    </location>
</feature>
<dbReference type="EMBL" id="JACSDY010000023">
    <property type="protein sequence ID" value="KAF7390527.1"/>
    <property type="molecule type" value="Genomic_DNA"/>
</dbReference>
<feature type="compositionally biased region" description="Basic and acidic residues" evidence="1">
    <location>
        <begin position="1"/>
        <end position="26"/>
    </location>
</feature>
<protein>
    <submittedName>
        <fullName evidence="2">Uncharacterized protein</fullName>
    </submittedName>
</protein>
<feature type="compositionally biased region" description="Basic residues" evidence="1">
    <location>
        <begin position="50"/>
        <end position="61"/>
    </location>
</feature>